<dbReference type="SUPFAM" id="SSF53335">
    <property type="entry name" value="S-adenosyl-L-methionine-dependent methyltransferases"/>
    <property type="match status" value="1"/>
</dbReference>
<keyword evidence="1 3" id="KW-0489">Methyltransferase</keyword>
<accession>A0A1G9THN9</accession>
<evidence type="ECO:0000256" key="1">
    <source>
        <dbReference type="ARBA" id="ARBA00022603"/>
    </source>
</evidence>
<dbReference type="PROSITE" id="PS00092">
    <property type="entry name" value="N6_MTASE"/>
    <property type="match status" value="1"/>
</dbReference>
<dbReference type="Pfam" id="PF03602">
    <property type="entry name" value="Cons_hypoth95"/>
    <property type="match status" value="1"/>
</dbReference>
<evidence type="ECO:0000256" key="2">
    <source>
        <dbReference type="ARBA" id="ARBA00022679"/>
    </source>
</evidence>
<dbReference type="Gene3D" id="3.40.50.150">
    <property type="entry name" value="Vaccinia Virus protein VP39"/>
    <property type="match status" value="1"/>
</dbReference>
<dbReference type="EMBL" id="FNHQ01000007">
    <property type="protein sequence ID" value="SDM47247.1"/>
    <property type="molecule type" value="Genomic_DNA"/>
</dbReference>
<reference evidence="3 4" key="1">
    <citation type="submission" date="2016-10" db="EMBL/GenBank/DDBJ databases">
        <authorList>
            <person name="de Groot N.N."/>
        </authorList>
    </citation>
    <scope>NUCLEOTIDE SEQUENCE [LARGE SCALE GENOMIC DNA]</scope>
    <source>
        <strain evidence="3 4">DSM 16981</strain>
    </source>
</reference>
<dbReference type="InterPro" id="IPR002052">
    <property type="entry name" value="DNA_methylase_N6_adenine_CS"/>
</dbReference>
<dbReference type="GO" id="GO:0031167">
    <property type="term" value="P:rRNA methylation"/>
    <property type="evidence" value="ECO:0007669"/>
    <property type="project" value="InterPro"/>
</dbReference>
<dbReference type="GO" id="GO:0003676">
    <property type="term" value="F:nucleic acid binding"/>
    <property type="evidence" value="ECO:0007669"/>
    <property type="project" value="InterPro"/>
</dbReference>
<dbReference type="InterPro" id="IPR004398">
    <property type="entry name" value="RNA_MeTrfase_RsmD"/>
</dbReference>
<name>A0A1G9THN9_9FIRM</name>
<dbReference type="RefSeq" id="WP_091648638.1">
    <property type="nucleotide sequence ID" value="NZ_FNHQ01000007.1"/>
</dbReference>
<proteinExistence type="predicted"/>
<dbReference type="OrthoDB" id="9803017at2"/>
<keyword evidence="4" id="KW-1185">Reference proteome</keyword>
<gene>
    <name evidence="3" type="ORF">SAMN05660299_00948</name>
</gene>
<dbReference type="InterPro" id="IPR029063">
    <property type="entry name" value="SAM-dependent_MTases_sf"/>
</dbReference>
<dbReference type="GO" id="GO:0008168">
    <property type="term" value="F:methyltransferase activity"/>
    <property type="evidence" value="ECO:0007669"/>
    <property type="project" value="UniProtKB-KW"/>
</dbReference>
<evidence type="ECO:0000313" key="3">
    <source>
        <dbReference type="EMBL" id="SDM47247.1"/>
    </source>
</evidence>
<dbReference type="PANTHER" id="PTHR43542">
    <property type="entry name" value="METHYLTRANSFERASE"/>
    <property type="match status" value="1"/>
</dbReference>
<keyword evidence="2 3" id="KW-0808">Transferase</keyword>
<dbReference type="AlphaFoldDB" id="A0A1G9THN9"/>
<organism evidence="3 4">
    <name type="scientific">Megasphaera paucivorans</name>
    <dbReference type="NCBI Taxonomy" id="349095"/>
    <lineage>
        <taxon>Bacteria</taxon>
        <taxon>Bacillati</taxon>
        <taxon>Bacillota</taxon>
        <taxon>Negativicutes</taxon>
        <taxon>Veillonellales</taxon>
        <taxon>Veillonellaceae</taxon>
        <taxon>Megasphaera</taxon>
    </lineage>
</organism>
<dbReference type="PIRSF" id="PIRSF004553">
    <property type="entry name" value="CHP00095"/>
    <property type="match status" value="1"/>
</dbReference>
<sequence length="184" mass="20675">MRIIAGSAKGRILKSPKGMLTRPTLDRTRESLFNILENDGFNGAQVLDIFAGTGALGLEALSRGAVHCVFIDHRTHRLIAENAKICGFSDMYEVLPLEMSRAVSRLQGQKFQYIFSDPPYDKNLVNTTIFNLGIYNLLAPGGCILMEHSRREDIMYNPRFEVVREKTYGSDTRISFIRATQEGV</sequence>
<protein>
    <submittedName>
        <fullName evidence="3">16S rRNA (Guanine(966)-N(2))-methyltransferase RsmD</fullName>
    </submittedName>
</protein>
<dbReference type="Proteomes" id="UP000199309">
    <property type="component" value="Unassembled WGS sequence"/>
</dbReference>
<dbReference type="NCBIfam" id="TIGR00095">
    <property type="entry name" value="16S rRNA (guanine(966)-N(2))-methyltransferase RsmD"/>
    <property type="match status" value="1"/>
</dbReference>
<evidence type="ECO:0000313" key="4">
    <source>
        <dbReference type="Proteomes" id="UP000199309"/>
    </source>
</evidence>
<dbReference type="PANTHER" id="PTHR43542:SF1">
    <property type="entry name" value="METHYLTRANSFERASE"/>
    <property type="match status" value="1"/>
</dbReference>
<dbReference type="STRING" id="349095.SAMN05660299_00948"/>
<dbReference type="CDD" id="cd02440">
    <property type="entry name" value="AdoMet_MTases"/>
    <property type="match status" value="1"/>
</dbReference>